<proteinExistence type="predicted"/>
<sequence length="255" mass="29494">MVAEDRNESSSSESSSSESSSSESSSSEYKYQRLSDESSIRILELFPGSRGSPLECKIIERPLKSCGRYEALSYAWGDDKKVEKVWCDTKYIGITRNCSIALHRLRKSKRSRHLWVDSICIDQKVFEERNHQVSLMNKVYSKAQCVIVWLGKSKKKKSVQNKTALDFIRQLSKQNEVSQATYQSKLSALNVLFRNSWFSRTWPVQEVAFSRKCKIISGKYSISARQLMHFLKIAERHTVLSPTIDRVHVHRKMWA</sequence>
<dbReference type="PANTHER" id="PTHR24148:SF73">
    <property type="entry name" value="HET DOMAIN PROTEIN (AFU_ORTHOLOGUE AFUA_8G01020)"/>
    <property type="match status" value="1"/>
</dbReference>
<name>A0A9P4U5N7_9PLEO</name>
<comment type="caution">
    <text evidence="3">The sequence shown here is derived from an EMBL/GenBank/DDBJ whole genome shotgun (WGS) entry which is preliminary data.</text>
</comment>
<keyword evidence="4" id="KW-1185">Reference proteome</keyword>
<reference evidence="3" key="1">
    <citation type="journal article" date="2020" name="Stud. Mycol.">
        <title>101 Dothideomycetes genomes: a test case for predicting lifestyles and emergence of pathogens.</title>
        <authorList>
            <person name="Haridas S."/>
            <person name="Albert R."/>
            <person name="Binder M."/>
            <person name="Bloem J."/>
            <person name="Labutti K."/>
            <person name="Salamov A."/>
            <person name="Andreopoulos B."/>
            <person name="Baker S."/>
            <person name="Barry K."/>
            <person name="Bills G."/>
            <person name="Bluhm B."/>
            <person name="Cannon C."/>
            <person name="Castanera R."/>
            <person name="Culley D."/>
            <person name="Daum C."/>
            <person name="Ezra D."/>
            <person name="Gonzalez J."/>
            <person name="Henrissat B."/>
            <person name="Kuo A."/>
            <person name="Liang C."/>
            <person name="Lipzen A."/>
            <person name="Lutzoni F."/>
            <person name="Magnuson J."/>
            <person name="Mondo S."/>
            <person name="Nolan M."/>
            <person name="Ohm R."/>
            <person name="Pangilinan J."/>
            <person name="Park H.-J."/>
            <person name="Ramirez L."/>
            <person name="Alfaro M."/>
            <person name="Sun H."/>
            <person name="Tritt A."/>
            <person name="Yoshinaga Y."/>
            <person name="Zwiers L.-H."/>
            <person name="Turgeon B."/>
            <person name="Goodwin S."/>
            <person name="Spatafora J."/>
            <person name="Crous P."/>
            <person name="Grigoriev I."/>
        </authorList>
    </citation>
    <scope>NUCLEOTIDE SEQUENCE</scope>
    <source>
        <strain evidence="3">CBS 690.94</strain>
    </source>
</reference>
<protein>
    <submittedName>
        <fullName evidence="3">HET-domain-containing protein</fullName>
    </submittedName>
</protein>
<organism evidence="3 4">
    <name type="scientific">Karstenula rhodostoma CBS 690.94</name>
    <dbReference type="NCBI Taxonomy" id="1392251"/>
    <lineage>
        <taxon>Eukaryota</taxon>
        <taxon>Fungi</taxon>
        <taxon>Dikarya</taxon>
        <taxon>Ascomycota</taxon>
        <taxon>Pezizomycotina</taxon>
        <taxon>Dothideomycetes</taxon>
        <taxon>Pleosporomycetidae</taxon>
        <taxon>Pleosporales</taxon>
        <taxon>Massarineae</taxon>
        <taxon>Didymosphaeriaceae</taxon>
        <taxon>Karstenula</taxon>
    </lineage>
</organism>
<evidence type="ECO:0000313" key="4">
    <source>
        <dbReference type="Proteomes" id="UP000799764"/>
    </source>
</evidence>
<feature type="compositionally biased region" description="Low complexity" evidence="1">
    <location>
        <begin position="9"/>
        <end position="28"/>
    </location>
</feature>
<feature type="region of interest" description="Disordered" evidence="1">
    <location>
        <begin position="1"/>
        <end position="35"/>
    </location>
</feature>
<dbReference type="AlphaFoldDB" id="A0A9P4U5N7"/>
<feature type="domain" description="Heterokaryon incompatibility" evidence="2">
    <location>
        <begin position="69"/>
        <end position="206"/>
    </location>
</feature>
<dbReference type="Proteomes" id="UP000799764">
    <property type="component" value="Unassembled WGS sequence"/>
</dbReference>
<evidence type="ECO:0000259" key="2">
    <source>
        <dbReference type="Pfam" id="PF06985"/>
    </source>
</evidence>
<dbReference type="PANTHER" id="PTHR24148">
    <property type="entry name" value="ANKYRIN REPEAT DOMAIN-CONTAINING PROTEIN 39 HOMOLOG-RELATED"/>
    <property type="match status" value="1"/>
</dbReference>
<dbReference type="OrthoDB" id="2157530at2759"/>
<evidence type="ECO:0000256" key="1">
    <source>
        <dbReference type="SAM" id="MobiDB-lite"/>
    </source>
</evidence>
<accession>A0A9P4U5N7</accession>
<dbReference type="Pfam" id="PF06985">
    <property type="entry name" value="HET"/>
    <property type="match status" value="1"/>
</dbReference>
<evidence type="ECO:0000313" key="3">
    <source>
        <dbReference type="EMBL" id="KAF2439249.1"/>
    </source>
</evidence>
<dbReference type="EMBL" id="MU001510">
    <property type="protein sequence ID" value="KAF2439249.1"/>
    <property type="molecule type" value="Genomic_DNA"/>
</dbReference>
<dbReference type="InterPro" id="IPR052895">
    <property type="entry name" value="HetReg/Transcr_Mod"/>
</dbReference>
<gene>
    <name evidence="3" type="ORF">P171DRAFT_134342</name>
</gene>
<dbReference type="InterPro" id="IPR010730">
    <property type="entry name" value="HET"/>
</dbReference>